<dbReference type="Gene3D" id="2.60.40.4100">
    <property type="entry name" value="Zona pellucida, ZP-C domain"/>
    <property type="match status" value="1"/>
</dbReference>
<gene>
    <name evidence="5" type="primary">LOC116066630</name>
</gene>
<dbReference type="GO" id="GO:0035803">
    <property type="term" value="P:egg coat formation"/>
    <property type="evidence" value="ECO:0007669"/>
    <property type="project" value="TreeGrafter"/>
</dbReference>
<feature type="region of interest" description="Disordered" evidence="2">
    <location>
        <begin position="777"/>
        <end position="826"/>
    </location>
</feature>
<dbReference type="GO" id="GO:0032190">
    <property type="term" value="F:acrosin binding"/>
    <property type="evidence" value="ECO:0007669"/>
    <property type="project" value="TreeGrafter"/>
</dbReference>
<name>A0A8C9YCV3_SANLU</name>
<feature type="signal peptide" evidence="3">
    <location>
        <begin position="1"/>
        <end position="17"/>
    </location>
</feature>
<evidence type="ECO:0000259" key="4">
    <source>
        <dbReference type="PROSITE" id="PS51034"/>
    </source>
</evidence>
<dbReference type="SMART" id="SM00241">
    <property type="entry name" value="ZP"/>
    <property type="match status" value="1"/>
</dbReference>
<evidence type="ECO:0000256" key="2">
    <source>
        <dbReference type="SAM" id="MobiDB-lite"/>
    </source>
</evidence>
<dbReference type="Pfam" id="PF00100">
    <property type="entry name" value="Zona_pellucida"/>
    <property type="match status" value="1"/>
</dbReference>
<evidence type="ECO:0000313" key="6">
    <source>
        <dbReference type="Proteomes" id="UP000694568"/>
    </source>
</evidence>
<dbReference type="PANTHER" id="PTHR11576:SF15">
    <property type="entry name" value="ZONA PELLUCIDA SPERM-BINDING PROTEIN 3-LIKE"/>
    <property type="match status" value="1"/>
</dbReference>
<keyword evidence="3" id="KW-0732">Signal</keyword>
<evidence type="ECO:0000256" key="1">
    <source>
        <dbReference type="ARBA" id="ARBA00023157"/>
    </source>
</evidence>
<sequence length="959" mass="104556">MSVFALLLWALLRGTLGGPVQRAAWFEGVNPAQTNQEGYGVSPHDSFYRLPVSLHAPGPLVARELLRPVPHKRPLPAELMALLLPTPRPHQSVQETGARAVEVWCGLDQVSVCVDRFQLSAWTVPSLFRLGSCEASSVTPRFLFFRFRLTECGGEAKVVGGQLVYTYSLWYTPPPQGYIIRVLPLNLPIQCLYDRFHYSYQVGFRPQVQHTTLIKSIRSKRSYSLTVCNAQGEPIPPGHWFFLGEPVYFVAQTGVLLAGERLYVDACYATSSKDPSSMPKVDIITNYGCMVDSNREGSSSLFLSGVGSVLKFSVDAFLFRAVSQVLYLHCSMSVGFSASPSSKSCSYNETAGRWEELEASASVCACCDSMCTDMQDSIRNTVSSPGWLIGQRAEEKPRMQVTSFQAEEETQIGHEEENKEAIPEKTAVKTKWRHSAAPSQQGKRGQDEGKTEDVPMEEADSGLEELATDDMVIAEADSRLEELATDGMAMEEADSRLEELATDDMVIEEADSRLEELATDGMAMEEADSRLEELATNDMVMAEADSRLEELATDDMVIEEADSRLEELATDGMAMEEADSRLEELATDDMVMEEADSRLEELATNDMVMEEADSRLEELATDGMVMSDQTGPEEAREELLSGSRLSSDYSSINALGDPYSPTTITAREFSSFGIGNDNTSKPGSTEHVSTTVIPIIKRCPNSDPKSCSAPINSTGHSVMSAPISAESFPLNYVGAPPGASTLGSPLDSKVNVSPFGSRPEILAGTHLATKDFEMDPPGFSDVSKSGKSWLESDESDPLLWSEQVKSGKKSVDTKSDGMQGHANGKGALGDDAMLHILLLRGLESDQSGFRDPIFGDGSLGESDFDSGIEKGGARHLGQFTGAAKTKRQEEVQEFSKTITRPHRVSSGSVSSEEMLQDSPIKTSIKIRLRDLFLEVLTFGVGGTDGNPPVQSNLIQQTTK</sequence>
<dbReference type="InterPro" id="IPR001507">
    <property type="entry name" value="ZP_dom"/>
</dbReference>
<feature type="region of interest" description="Disordered" evidence="2">
    <location>
        <begin position="893"/>
        <end position="916"/>
    </location>
</feature>
<protein>
    <recommendedName>
        <fullName evidence="4">ZP domain-containing protein</fullName>
    </recommendedName>
</protein>
<evidence type="ECO:0000313" key="5">
    <source>
        <dbReference type="Ensembl" id="ENSSLUP00000023268.1"/>
    </source>
</evidence>
<feature type="compositionally biased region" description="Basic and acidic residues" evidence="2">
    <location>
        <begin position="444"/>
        <end position="453"/>
    </location>
</feature>
<feature type="compositionally biased region" description="Basic and acidic residues" evidence="2">
    <location>
        <begin position="411"/>
        <end position="427"/>
    </location>
</feature>
<dbReference type="GO" id="GO:2000344">
    <property type="term" value="P:positive regulation of acrosome reaction"/>
    <property type="evidence" value="ECO:0007669"/>
    <property type="project" value="TreeGrafter"/>
</dbReference>
<dbReference type="Proteomes" id="UP000694568">
    <property type="component" value="Unplaced"/>
</dbReference>
<feature type="domain" description="ZP" evidence="4">
    <location>
        <begin position="104"/>
        <end position="352"/>
    </location>
</feature>
<keyword evidence="6" id="KW-1185">Reference proteome</keyword>
<reference evidence="5" key="1">
    <citation type="submission" date="2025-08" db="UniProtKB">
        <authorList>
            <consortium name="Ensembl"/>
        </authorList>
    </citation>
    <scope>IDENTIFICATION</scope>
</reference>
<reference evidence="5" key="2">
    <citation type="submission" date="2025-09" db="UniProtKB">
        <authorList>
            <consortium name="Ensembl"/>
        </authorList>
    </citation>
    <scope>IDENTIFICATION</scope>
</reference>
<feature type="chain" id="PRO_5034829349" description="ZP domain-containing protein" evidence="3">
    <location>
        <begin position="18"/>
        <end position="959"/>
    </location>
</feature>
<accession>A0A8C9YCV3</accession>
<feature type="region of interest" description="Disordered" evidence="2">
    <location>
        <begin position="388"/>
        <end position="460"/>
    </location>
</feature>
<dbReference type="FunFam" id="2.60.40.4100:FF:000002">
    <property type="entry name" value="Zona pellucida sperm-binding protein 3"/>
    <property type="match status" value="1"/>
</dbReference>
<proteinExistence type="predicted"/>
<dbReference type="GeneTree" id="ENSGT01030000234567"/>
<dbReference type="GO" id="GO:0007339">
    <property type="term" value="P:binding of sperm to zona pellucida"/>
    <property type="evidence" value="ECO:0007669"/>
    <property type="project" value="TreeGrafter"/>
</dbReference>
<dbReference type="InterPro" id="IPR042235">
    <property type="entry name" value="ZP-C_dom"/>
</dbReference>
<keyword evidence="1" id="KW-1015">Disulfide bond</keyword>
<dbReference type="InterPro" id="IPR055356">
    <property type="entry name" value="ZP-N"/>
</dbReference>
<dbReference type="AlphaFoldDB" id="A0A8C9YCV3"/>
<organism evidence="5 6">
    <name type="scientific">Sander lucioperca</name>
    <name type="common">Pike-perch</name>
    <name type="synonym">Perca lucioperca</name>
    <dbReference type="NCBI Taxonomy" id="283035"/>
    <lineage>
        <taxon>Eukaryota</taxon>
        <taxon>Metazoa</taxon>
        <taxon>Chordata</taxon>
        <taxon>Craniata</taxon>
        <taxon>Vertebrata</taxon>
        <taxon>Euteleostomi</taxon>
        <taxon>Actinopterygii</taxon>
        <taxon>Neopterygii</taxon>
        <taxon>Teleostei</taxon>
        <taxon>Neoteleostei</taxon>
        <taxon>Acanthomorphata</taxon>
        <taxon>Eupercaria</taxon>
        <taxon>Perciformes</taxon>
        <taxon>Percoidei</taxon>
        <taxon>Percidae</taxon>
        <taxon>Luciopercinae</taxon>
        <taxon>Sander</taxon>
    </lineage>
</organism>
<dbReference type="Pfam" id="PF23344">
    <property type="entry name" value="ZP-N"/>
    <property type="match status" value="1"/>
</dbReference>
<dbReference type="PANTHER" id="PTHR11576">
    <property type="entry name" value="ZONA PELLUCIDA SPERM-BINDING PROTEIN 3"/>
    <property type="match status" value="1"/>
</dbReference>
<evidence type="ECO:0000256" key="3">
    <source>
        <dbReference type="SAM" id="SignalP"/>
    </source>
</evidence>
<dbReference type="Ensembl" id="ENSSLUT00000024035.1">
    <property type="protein sequence ID" value="ENSSLUP00000023268.1"/>
    <property type="gene ID" value="ENSSLUG00000010679.1"/>
</dbReference>
<dbReference type="InterPro" id="IPR055355">
    <property type="entry name" value="ZP-C"/>
</dbReference>
<dbReference type="Gene3D" id="2.60.40.3210">
    <property type="entry name" value="Zona pellucida, ZP-N domain"/>
    <property type="match status" value="1"/>
</dbReference>
<dbReference type="PROSITE" id="PS51034">
    <property type="entry name" value="ZP_2"/>
    <property type="match status" value="1"/>
</dbReference>
<dbReference type="GO" id="GO:0031012">
    <property type="term" value="C:extracellular matrix"/>
    <property type="evidence" value="ECO:0007669"/>
    <property type="project" value="TreeGrafter"/>
</dbReference>